<feature type="region of interest" description="Disordered" evidence="1">
    <location>
        <begin position="163"/>
        <end position="187"/>
    </location>
</feature>
<protein>
    <submittedName>
        <fullName evidence="2">Uncharacterized protein</fullName>
    </submittedName>
</protein>
<accession>D2VR90</accession>
<dbReference type="OrthoDB" id="10577309at2759"/>
<name>D2VR90_NAEGR</name>
<organism evidence="3">
    <name type="scientific">Naegleria gruberi</name>
    <name type="common">Amoeba</name>
    <dbReference type="NCBI Taxonomy" id="5762"/>
    <lineage>
        <taxon>Eukaryota</taxon>
        <taxon>Discoba</taxon>
        <taxon>Heterolobosea</taxon>
        <taxon>Tetramitia</taxon>
        <taxon>Eutetramitia</taxon>
        <taxon>Vahlkampfiidae</taxon>
        <taxon>Naegleria</taxon>
    </lineage>
</organism>
<keyword evidence="3" id="KW-1185">Reference proteome</keyword>
<gene>
    <name evidence="2" type="ORF">NAEGRDRAFT_80953</name>
</gene>
<proteinExistence type="predicted"/>
<dbReference type="KEGG" id="ngr:NAEGRDRAFT_80953"/>
<dbReference type="InParanoid" id="D2VR90"/>
<reference evidence="2 3" key="1">
    <citation type="journal article" date="2010" name="Cell">
        <title>The genome of Naegleria gruberi illuminates early eukaryotic versatility.</title>
        <authorList>
            <person name="Fritz-Laylin L.K."/>
            <person name="Prochnik S.E."/>
            <person name="Ginger M.L."/>
            <person name="Dacks J.B."/>
            <person name="Carpenter M.L."/>
            <person name="Field M.C."/>
            <person name="Kuo A."/>
            <person name="Paredez A."/>
            <person name="Chapman J."/>
            <person name="Pham J."/>
            <person name="Shu S."/>
            <person name="Neupane R."/>
            <person name="Cipriano M."/>
            <person name="Mancuso J."/>
            <person name="Tu H."/>
            <person name="Salamov A."/>
            <person name="Lindquist E."/>
            <person name="Shapiro H."/>
            <person name="Lucas S."/>
            <person name="Grigoriev I.V."/>
            <person name="Cande W.Z."/>
            <person name="Fulton C."/>
            <person name="Rokhsar D.S."/>
            <person name="Dawson S.C."/>
        </authorList>
    </citation>
    <scope>NUCLEOTIDE SEQUENCE [LARGE SCALE GENOMIC DNA]</scope>
    <source>
        <strain evidence="2 3">NEG-M</strain>
    </source>
</reference>
<dbReference type="AlphaFoldDB" id="D2VR90"/>
<dbReference type="VEuPathDB" id="AmoebaDB:NAEGRDRAFT_80953"/>
<dbReference type="Proteomes" id="UP000006671">
    <property type="component" value="Unassembled WGS sequence"/>
</dbReference>
<dbReference type="EMBL" id="GG738891">
    <property type="protein sequence ID" value="EFC40630.1"/>
    <property type="molecule type" value="Genomic_DNA"/>
</dbReference>
<evidence type="ECO:0000313" key="3">
    <source>
        <dbReference type="Proteomes" id="UP000006671"/>
    </source>
</evidence>
<evidence type="ECO:0000313" key="2">
    <source>
        <dbReference type="EMBL" id="EFC40630.1"/>
    </source>
</evidence>
<evidence type="ECO:0000256" key="1">
    <source>
        <dbReference type="SAM" id="MobiDB-lite"/>
    </source>
</evidence>
<sequence length="339" mass="38484">MPNRKPIDFHNQVLFKQQHDKTSNLSSCILSYQILTNIDTSSLANTVIKKSNVLKFDINIKFMKNSKFSFQPNRYYCMIELRDPTNGTMLVTQDGNSLLSKETMCSLSKISEVEFGAQLKVSINKGNRGTKGIFRIQLLDRDDSSNGVEWTTIESFLIQDRNSKRTTTESKKRKCNDTDSEQHSDDACKSFSSSDEEAIHAILKTIHPNIVKQEEEEQTFVSPKKKNKLITVKKEFGDVENVHPNIVASMPSMMSMMAYSNNNTSFDYKLLQPTLDTTCNEKSATTSTCATSSANLDELSQLDFLFDFNNTLESTPEEGLVRDEFWCSDSLSSFFNNFD</sequence>
<dbReference type="GeneID" id="8854961"/>
<dbReference type="RefSeq" id="XP_002673374.1">
    <property type="nucleotide sequence ID" value="XM_002673328.1"/>
</dbReference>